<dbReference type="AlphaFoldDB" id="A0AAD5H1P0"/>
<proteinExistence type="predicted"/>
<organism evidence="2 3">
    <name type="scientific">Chlorella ohadii</name>
    <dbReference type="NCBI Taxonomy" id="2649997"/>
    <lineage>
        <taxon>Eukaryota</taxon>
        <taxon>Viridiplantae</taxon>
        <taxon>Chlorophyta</taxon>
        <taxon>core chlorophytes</taxon>
        <taxon>Trebouxiophyceae</taxon>
        <taxon>Chlorellales</taxon>
        <taxon>Chlorellaceae</taxon>
        <taxon>Chlorella clade</taxon>
        <taxon>Chlorella</taxon>
    </lineage>
</organism>
<keyword evidence="3" id="KW-1185">Reference proteome</keyword>
<comment type="caution">
    <text evidence="2">The sequence shown here is derived from an EMBL/GenBank/DDBJ whole genome shotgun (WGS) entry which is preliminary data.</text>
</comment>
<accession>A0AAD5H1P0</accession>
<feature type="region of interest" description="Disordered" evidence="1">
    <location>
        <begin position="126"/>
        <end position="147"/>
    </location>
</feature>
<evidence type="ECO:0000313" key="3">
    <source>
        <dbReference type="Proteomes" id="UP001205105"/>
    </source>
</evidence>
<reference evidence="2" key="1">
    <citation type="submission" date="2020-11" db="EMBL/GenBank/DDBJ databases">
        <title>Chlorella ohadii genome sequencing and assembly.</title>
        <authorList>
            <person name="Murik O."/>
            <person name="Treves H."/>
            <person name="Kedem I."/>
            <person name="Shotland Y."/>
            <person name="Kaplan A."/>
        </authorList>
    </citation>
    <scope>NUCLEOTIDE SEQUENCE</scope>
    <source>
        <strain evidence="2">1</strain>
    </source>
</reference>
<evidence type="ECO:0000313" key="2">
    <source>
        <dbReference type="EMBL" id="KAI7836870.1"/>
    </source>
</evidence>
<sequence length="172" mass="18585">MYECVNMTVCSGGAEQQSCTSGWQYRFANDYEKGSHANLTGDGFAGQFSYKPSGFDAIILLWQEGNETANRGVLTMPLSDAEPFNATDGSTRSDVRFVVTGCCSGTICSSQESLSLPPIYLAIRTNYSEPAPQPPPEAESDRQLPATCDPSDPKLAVLTFPYTATFTLFTCS</sequence>
<dbReference type="Proteomes" id="UP001205105">
    <property type="component" value="Unassembled WGS sequence"/>
</dbReference>
<protein>
    <submittedName>
        <fullName evidence="2">Uncharacterized protein</fullName>
    </submittedName>
</protein>
<name>A0AAD5H1P0_9CHLO</name>
<gene>
    <name evidence="2" type="ORF">COHA_009291</name>
</gene>
<dbReference type="EMBL" id="JADXDR010000172">
    <property type="protein sequence ID" value="KAI7836870.1"/>
    <property type="molecule type" value="Genomic_DNA"/>
</dbReference>
<evidence type="ECO:0000256" key="1">
    <source>
        <dbReference type="SAM" id="MobiDB-lite"/>
    </source>
</evidence>